<keyword evidence="6" id="KW-1185">Reference proteome</keyword>
<comment type="similarity">
    <text evidence="1">Belongs to the SMP-30/CGR1 family.</text>
</comment>
<dbReference type="RefSeq" id="WP_128559627.1">
    <property type="nucleotide sequence ID" value="NZ_QUAK01000234.1"/>
</dbReference>
<comment type="cofactor">
    <cofactor evidence="3">
        <name>Zn(2+)</name>
        <dbReference type="ChEBI" id="CHEBI:29105"/>
    </cofactor>
    <text evidence="3">Binds 1 divalent metal cation per subunit.</text>
</comment>
<keyword evidence="3" id="KW-0862">Zinc</keyword>
<organism evidence="5 6">
    <name type="scientific">Streptomyces triticagri</name>
    <dbReference type="NCBI Taxonomy" id="2293568"/>
    <lineage>
        <taxon>Bacteria</taxon>
        <taxon>Bacillati</taxon>
        <taxon>Actinomycetota</taxon>
        <taxon>Actinomycetes</taxon>
        <taxon>Kitasatosporales</taxon>
        <taxon>Streptomycetaceae</taxon>
        <taxon>Streptomyces</taxon>
    </lineage>
</organism>
<dbReference type="Gene3D" id="2.120.10.30">
    <property type="entry name" value="TolB, C-terminal domain"/>
    <property type="match status" value="1"/>
</dbReference>
<dbReference type="Proteomes" id="UP000263094">
    <property type="component" value="Unassembled WGS sequence"/>
</dbReference>
<keyword evidence="3" id="KW-0479">Metal-binding</keyword>
<feature type="binding site" evidence="3">
    <location>
        <position position="21"/>
    </location>
    <ligand>
        <name>a divalent metal cation</name>
        <dbReference type="ChEBI" id="CHEBI:60240"/>
    </ligand>
</feature>
<reference evidence="5 6" key="1">
    <citation type="submission" date="2018-08" db="EMBL/GenBank/DDBJ databases">
        <title>Isolation, diversity and antifungal activity of Actinobacteria from wheat.</title>
        <authorList>
            <person name="Han C."/>
        </authorList>
    </citation>
    <scope>NUCLEOTIDE SEQUENCE [LARGE SCALE GENOMIC DNA]</scope>
    <source>
        <strain evidence="5 6">NEAU-YY421</strain>
    </source>
</reference>
<dbReference type="SUPFAM" id="SSF63829">
    <property type="entry name" value="Calcium-dependent phosphotriesterase"/>
    <property type="match status" value="1"/>
</dbReference>
<evidence type="ECO:0000256" key="3">
    <source>
        <dbReference type="PIRSR" id="PIRSR605511-2"/>
    </source>
</evidence>
<dbReference type="InterPro" id="IPR011042">
    <property type="entry name" value="6-blade_b-propeller_TolB-like"/>
</dbReference>
<dbReference type="PANTHER" id="PTHR10907">
    <property type="entry name" value="REGUCALCIN"/>
    <property type="match status" value="1"/>
</dbReference>
<dbReference type="OrthoDB" id="2633250at2"/>
<name>A0A372LWK3_9ACTN</name>
<dbReference type="InterPro" id="IPR005511">
    <property type="entry name" value="SMP-30"/>
</dbReference>
<sequence>MTAAGTDDVRTCATDRLELGEGPRWTAGRLVLTDILSGRLLTVRDGPAGAAAPLAELARLQVPLGAVAPVEGTHGRWIAAAGTGVCLLDPGRDPRWLPTPHEDAPASVRMNDGAADPAGRFWAGLMRYDAAPGGGALLRVDPDGSVHRVLEGLTVPNGPVFDAEGRTMYLADSARGLILRHRIDPRTGDPGPSDVFATVDAGSPDGMAVDRDGAVWSAVWGGGVLHRRLPDGTLDRIVRVPVAQPAGLCLGGPDGRTLYVTSARIGLTAPGPLDGALLALRVDVPGPPAHPYRGGEP</sequence>
<feature type="active site" description="Proton donor/acceptor" evidence="2">
    <location>
        <position position="205"/>
    </location>
</feature>
<gene>
    <name evidence="5" type="ORF">DY218_31895</name>
</gene>
<feature type="binding site" evidence="3">
    <location>
        <position position="205"/>
    </location>
    <ligand>
        <name>a divalent metal cation</name>
        <dbReference type="ChEBI" id="CHEBI:60240"/>
    </ligand>
</feature>
<feature type="binding site" evidence="3">
    <location>
        <position position="111"/>
    </location>
    <ligand>
        <name>substrate</name>
    </ligand>
</feature>
<evidence type="ECO:0000256" key="2">
    <source>
        <dbReference type="PIRSR" id="PIRSR605511-1"/>
    </source>
</evidence>
<evidence type="ECO:0000256" key="1">
    <source>
        <dbReference type="ARBA" id="ARBA00008853"/>
    </source>
</evidence>
<dbReference type="EMBL" id="QUAK01000234">
    <property type="protein sequence ID" value="RFU82643.1"/>
    <property type="molecule type" value="Genomic_DNA"/>
</dbReference>
<feature type="binding site" evidence="3">
    <location>
        <position position="157"/>
    </location>
    <ligand>
        <name>a divalent metal cation</name>
        <dbReference type="ChEBI" id="CHEBI:60240"/>
    </ligand>
</feature>
<dbReference type="InterPro" id="IPR013658">
    <property type="entry name" value="SGL"/>
</dbReference>
<evidence type="ECO:0000259" key="4">
    <source>
        <dbReference type="Pfam" id="PF08450"/>
    </source>
</evidence>
<comment type="caution">
    <text evidence="5">The sequence shown here is derived from an EMBL/GenBank/DDBJ whole genome shotgun (WGS) entry which is preliminary data.</text>
</comment>
<accession>A0A372LWK3</accession>
<feature type="binding site" evidence="3">
    <location>
        <position position="129"/>
    </location>
    <ligand>
        <name>substrate</name>
    </ligand>
</feature>
<dbReference type="PANTHER" id="PTHR10907:SF47">
    <property type="entry name" value="REGUCALCIN"/>
    <property type="match status" value="1"/>
</dbReference>
<dbReference type="Pfam" id="PF08450">
    <property type="entry name" value="SGL"/>
    <property type="match status" value="1"/>
</dbReference>
<proteinExistence type="inferred from homology"/>
<dbReference type="AlphaFoldDB" id="A0A372LWK3"/>
<dbReference type="GO" id="GO:0019853">
    <property type="term" value="P:L-ascorbic acid biosynthetic process"/>
    <property type="evidence" value="ECO:0007669"/>
    <property type="project" value="TreeGrafter"/>
</dbReference>
<protein>
    <submittedName>
        <fullName evidence="5">SMP-30/gluconolactonase/LRE family protein</fullName>
    </submittedName>
</protein>
<dbReference type="PRINTS" id="PR01790">
    <property type="entry name" value="SMP30FAMILY"/>
</dbReference>
<dbReference type="GO" id="GO:0005509">
    <property type="term" value="F:calcium ion binding"/>
    <property type="evidence" value="ECO:0007669"/>
    <property type="project" value="TreeGrafter"/>
</dbReference>
<feature type="domain" description="SMP-30/Gluconolactonase/LRE-like region" evidence="4">
    <location>
        <begin position="19"/>
        <end position="264"/>
    </location>
</feature>
<feature type="binding site" evidence="3">
    <location>
        <position position="109"/>
    </location>
    <ligand>
        <name>substrate</name>
    </ligand>
</feature>
<evidence type="ECO:0000313" key="6">
    <source>
        <dbReference type="Proteomes" id="UP000263094"/>
    </source>
</evidence>
<evidence type="ECO:0000313" key="5">
    <source>
        <dbReference type="EMBL" id="RFU82643.1"/>
    </source>
</evidence>
<dbReference type="GO" id="GO:0004341">
    <property type="term" value="F:gluconolactonase activity"/>
    <property type="evidence" value="ECO:0007669"/>
    <property type="project" value="TreeGrafter"/>
</dbReference>